<comment type="caution">
    <text evidence="3">The sequence shown here is derived from an EMBL/GenBank/DDBJ whole genome shotgun (WGS) entry which is preliminary data.</text>
</comment>
<keyword evidence="4" id="KW-1185">Reference proteome</keyword>
<feature type="transmembrane region" description="Helical" evidence="2">
    <location>
        <begin position="169"/>
        <end position="199"/>
    </location>
</feature>
<dbReference type="Proteomes" id="UP001431783">
    <property type="component" value="Unassembled WGS sequence"/>
</dbReference>
<name>A0AAW1UK43_9CUCU</name>
<reference evidence="3 4" key="1">
    <citation type="submission" date="2023-03" db="EMBL/GenBank/DDBJ databases">
        <title>Genome insight into feeding habits of ladybird beetles.</title>
        <authorList>
            <person name="Li H.-S."/>
            <person name="Huang Y.-H."/>
            <person name="Pang H."/>
        </authorList>
    </citation>
    <scope>NUCLEOTIDE SEQUENCE [LARGE SCALE GENOMIC DNA]</scope>
    <source>
        <strain evidence="3">SYSU_2023b</strain>
        <tissue evidence="3">Whole body</tissue>
    </source>
</reference>
<gene>
    <name evidence="3" type="ORF">WA026_008627</name>
</gene>
<dbReference type="AlphaFoldDB" id="A0AAW1UK43"/>
<keyword evidence="2" id="KW-1133">Transmembrane helix</keyword>
<evidence type="ECO:0000313" key="3">
    <source>
        <dbReference type="EMBL" id="KAK9880111.1"/>
    </source>
</evidence>
<organism evidence="3 4">
    <name type="scientific">Henosepilachna vigintioctopunctata</name>
    <dbReference type="NCBI Taxonomy" id="420089"/>
    <lineage>
        <taxon>Eukaryota</taxon>
        <taxon>Metazoa</taxon>
        <taxon>Ecdysozoa</taxon>
        <taxon>Arthropoda</taxon>
        <taxon>Hexapoda</taxon>
        <taxon>Insecta</taxon>
        <taxon>Pterygota</taxon>
        <taxon>Neoptera</taxon>
        <taxon>Endopterygota</taxon>
        <taxon>Coleoptera</taxon>
        <taxon>Polyphaga</taxon>
        <taxon>Cucujiformia</taxon>
        <taxon>Coccinelloidea</taxon>
        <taxon>Coccinellidae</taxon>
        <taxon>Epilachninae</taxon>
        <taxon>Epilachnini</taxon>
        <taxon>Henosepilachna</taxon>
    </lineage>
</organism>
<keyword evidence="2" id="KW-0472">Membrane</keyword>
<keyword evidence="2" id="KW-0812">Transmembrane</keyword>
<protein>
    <submittedName>
        <fullName evidence="3">Uncharacterized protein</fullName>
    </submittedName>
</protein>
<proteinExistence type="predicted"/>
<evidence type="ECO:0000256" key="1">
    <source>
        <dbReference type="SAM" id="MobiDB-lite"/>
    </source>
</evidence>
<accession>A0AAW1UK43</accession>
<dbReference type="EMBL" id="JARQZJ010000063">
    <property type="protein sequence ID" value="KAK9880111.1"/>
    <property type="molecule type" value="Genomic_DNA"/>
</dbReference>
<evidence type="ECO:0000313" key="4">
    <source>
        <dbReference type="Proteomes" id="UP001431783"/>
    </source>
</evidence>
<sequence length="344" mass="39200">MNEVLNLEDQNTKETEQQTNHNTSITNRVPIVNKSSRRQLTLGTESWKIKATSRMNSWDELQRSKIIAICVTNRCVGHQYKDSVYNSKFWPSGVAFARHNFKIQDRRQHTTETTTEKIQSSNAGLTTKLKEIDNEGTGFSTVTTGASFLSNTKPYTHFLDSTIQDLSTALIAVGSITFAVAIFGCFAGINESFILLILVSDIKYPQNKKTKLNVAEVYTASEEDAPNEMVEQTSIHLFNSPDIDNADTRMTVKNRDFIFVEYHINKKIYKYAAHVRHFDEKGEEIRVTSLKISNEDGTLFKINENDMSDGKWEQTLTILPVPNICMKGNRVFYKFPKPVDLFEK</sequence>
<feature type="region of interest" description="Disordered" evidence="1">
    <location>
        <begin position="1"/>
        <end position="22"/>
    </location>
</feature>
<evidence type="ECO:0000256" key="2">
    <source>
        <dbReference type="SAM" id="Phobius"/>
    </source>
</evidence>